<sequence>MNDCRVPTRAALVEQIVRLLDVRLLDPLEILLEGDDAVAALRELIRLRAAAWADLMRGPDDGVAAGAVIRLVAMLYPGDRAFDPPLEWWRTPLGRVVALRVGHPGAESVTLATAGAMLGITRQGVHDLVRRGKLPRHPDGGVPSAAVRDRLRRADESDKPTAGKRVEDTKSVVEDSKKAKDGKRGEDSRNIQVGGDDGTDRDGSTDRDNGTDGDEHQGDDDDQ</sequence>
<organism evidence="2 3">
    <name type="scientific">Couchioplanes caeruleus</name>
    <dbReference type="NCBI Taxonomy" id="56438"/>
    <lineage>
        <taxon>Bacteria</taxon>
        <taxon>Bacillati</taxon>
        <taxon>Actinomycetota</taxon>
        <taxon>Actinomycetes</taxon>
        <taxon>Micromonosporales</taxon>
        <taxon>Micromonosporaceae</taxon>
        <taxon>Couchioplanes</taxon>
    </lineage>
</organism>
<evidence type="ECO:0000313" key="3">
    <source>
        <dbReference type="Proteomes" id="UP000271683"/>
    </source>
</evidence>
<dbReference type="RefSeq" id="WP_211277977.1">
    <property type="nucleotide sequence ID" value="NZ_RJKL01000001.1"/>
</dbReference>
<dbReference type="AlphaFoldDB" id="A0A3N1GR01"/>
<evidence type="ECO:0000256" key="1">
    <source>
        <dbReference type="SAM" id="MobiDB-lite"/>
    </source>
</evidence>
<feature type="compositionally biased region" description="Basic and acidic residues" evidence="1">
    <location>
        <begin position="198"/>
        <end position="216"/>
    </location>
</feature>
<protein>
    <submittedName>
        <fullName evidence="2">Uncharacterized protein</fullName>
    </submittedName>
</protein>
<proteinExistence type="predicted"/>
<evidence type="ECO:0000313" key="2">
    <source>
        <dbReference type="EMBL" id="ROP32652.1"/>
    </source>
</evidence>
<name>A0A3N1GR01_9ACTN</name>
<feature type="compositionally biased region" description="Basic and acidic residues" evidence="1">
    <location>
        <begin position="147"/>
        <end position="189"/>
    </location>
</feature>
<gene>
    <name evidence="2" type="ORF">EDD30_5598</name>
</gene>
<dbReference type="Proteomes" id="UP000271683">
    <property type="component" value="Unassembled WGS sequence"/>
</dbReference>
<comment type="caution">
    <text evidence="2">The sequence shown here is derived from an EMBL/GenBank/DDBJ whole genome shotgun (WGS) entry which is preliminary data.</text>
</comment>
<feature type="region of interest" description="Disordered" evidence="1">
    <location>
        <begin position="131"/>
        <end position="223"/>
    </location>
</feature>
<accession>A0A3N1GR01</accession>
<reference evidence="2 3" key="1">
    <citation type="submission" date="2018-11" db="EMBL/GenBank/DDBJ databases">
        <title>Sequencing the genomes of 1000 actinobacteria strains.</title>
        <authorList>
            <person name="Klenk H.-P."/>
        </authorList>
    </citation>
    <scope>NUCLEOTIDE SEQUENCE [LARGE SCALE GENOMIC DNA]</scope>
    <source>
        <strain evidence="2 3">DSM 43634</strain>
    </source>
</reference>
<dbReference type="EMBL" id="RJKL01000001">
    <property type="protein sequence ID" value="ROP32652.1"/>
    <property type="molecule type" value="Genomic_DNA"/>
</dbReference>